<dbReference type="GO" id="GO:0004175">
    <property type="term" value="F:endopeptidase activity"/>
    <property type="evidence" value="ECO:0007669"/>
    <property type="project" value="UniProtKB-ARBA"/>
</dbReference>
<keyword evidence="1" id="KW-1133">Transmembrane helix</keyword>
<dbReference type="InterPro" id="IPR003675">
    <property type="entry name" value="Rce1/LyrA-like_dom"/>
</dbReference>
<name>X1IBZ5_9ZZZZ</name>
<dbReference type="AlphaFoldDB" id="X1IBZ5"/>
<sequence length="116" mass="12658">PETLTIFAIIAPIIGIAEELVFRGFIQGRLAVLGPYLAVILAACGHTLYKYIILKTLPSALPIDFTFLVTWTMIGGLIFGTLREVFKNVVPSSLAHACFDVIVYGGFTTAPVWVWS</sequence>
<protein>
    <recommendedName>
        <fullName evidence="2">CAAX prenyl protease 2/Lysostaphin resistance protein A-like domain-containing protein</fullName>
    </recommendedName>
</protein>
<comment type="caution">
    <text evidence="3">The sequence shown here is derived from an EMBL/GenBank/DDBJ whole genome shotgun (WGS) entry which is preliminary data.</text>
</comment>
<feature type="transmembrane region" description="Helical" evidence="1">
    <location>
        <begin position="33"/>
        <end position="53"/>
    </location>
</feature>
<feature type="transmembrane region" description="Helical" evidence="1">
    <location>
        <begin position="65"/>
        <end position="82"/>
    </location>
</feature>
<dbReference type="GO" id="GO:0080120">
    <property type="term" value="P:CAAX-box protein maturation"/>
    <property type="evidence" value="ECO:0007669"/>
    <property type="project" value="UniProtKB-ARBA"/>
</dbReference>
<dbReference type="Pfam" id="PF02517">
    <property type="entry name" value="Rce1-like"/>
    <property type="match status" value="1"/>
</dbReference>
<feature type="non-terminal residue" evidence="3">
    <location>
        <position position="1"/>
    </location>
</feature>
<evidence type="ECO:0000256" key="1">
    <source>
        <dbReference type="SAM" id="Phobius"/>
    </source>
</evidence>
<keyword evidence="1" id="KW-0812">Transmembrane</keyword>
<feature type="transmembrane region" description="Helical" evidence="1">
    <location>
        <begin position="6"/>
        <end position="26"/>
    </location>
</feature>
<keyword evidence="1" id="KW-0472">Membrane</keyword>
<proteinExistence type="predicted"/>
<evidence type="ECO:0000313" key="3">
    <source>
        <dbReference type="EMBL" id="GAH66795.1"/>
    </source>
</evidence>
<reference evidence="3" key="1">
    <citation type="journal article" date="2014" name="Front. Microbiol.">
        <title>High frequency of phylogenetically diverse reductive dehalogenase-homologous genes in deep subseafloor sedimentary metagenomes.</title>
        <authorList>
            <person name="Kawai M."/>
            <person name="Futagami T."/>
            <person name="Toyoda A."/>
            <person name="Takaki Y."/>
            <person name="Nishi S."/>
            <person name="Hori S."/>
            <person name="Arai W."/>
            <person name="Tsubouchi T."/>
            <person name="Morono Y."/>
            <person name="Uchiyama I."/>
            <person name="Ito T."/>
            <person name="Fujiyama A."/>
            <person name="Inagaki F."/>
            <person name="Takami H."/>
        </authorList>
    </citation>
    <scope>NUCLEOTIDE SEQUENCE</scope>
    <source>
        <strain evidence="3">Expedition CK06-06</strain>
    </source>
</reference>
<feature type="domain" description="CAAX prenyl protease 2/Lysostaphin resistance protein A-like" evidence="2">
    <location>
        <begin position="4"/>
        <end position="102"/>
    </location>
</feature>
<gene>
    <name evidence="3" type="ORF">S03H2_46814</name>
</gene>
<organism evidence="3">
    <name type="scientific">marine sediment metagenome</name>
    <dbReference type="NCBI Taxonomy" id="412755"/>
    <lineage>
        <taxon>unclassified sequences</taxon>
        <taxon>metagenomes</taxon>
        <taxon>ecological metagenomes</taxon>
    </lineage>
</organism>
<evidence type="ECO:0000259" key="2">
    <source>
        <dbReference type="Pfam" id="PF02517"/>
    </source>
</evidence>
<feature type="transmembrane region" description="Helical" evidence="1">
    <location>
        <begin position="94"/>
        <end position="115"/>
    </location>
</feature>
<dbReference type="EMBL" id="BARU01029427">
    <property type="protein sequence ID" value="GAH66795.1"/>
    <property type="molecule type" value="Genomic_DNA"/>
</dbReference>
<accession>X1IBZ5</accession>